<organism evidence="2 3">
    <name type="scientific">Ruegeria pomeroyi</name>
    <dbReference type="NCBI Taxonomy" id="89184"/>
    <lineage>
        <taxon>Bacteria</taxon>
        <taxon>Pseudomonadati</taxon>
        <taxon>Pseudomonadota</taxon>
        <taxon>Alphaproteobacteria</taxon>
        <taxon>Rhodobacterales</taxon>
        <taxon>Roseobacteraceae</taxon>
        <taxon>Ruegeria</taxon>
    </lineage>
</organism>
<comment type="caution">
    <text evidence="2">The sequence shown here is derived from an EMBL/GenBank/DDBJ whole genome shotgun (WGS) entry which is preliminary data.</text>
</comment>
<evidence type="ECO:0000313" key="3">
    <source>
        <dbReference type="Proteomes" id="UP000813672"/>
    </source>
</evidence>
<feature type="signal peptide" evidence="1">
    <location>
        <begin position="1"/>
        <end position="22"/>
    </location>
</feature>
<dbReference type="RefSeq" id="WP_234218785.1">
    <property type="nucleotide sequence ID" value="NZ_JAGQAF010000003.1"/>
</dbReference>
<sequence length="744" mass="80770">MWRRLRPLALLPALLLAPVAEAGCDFPTGQYRAELADIASVRRIEVSVDKARKWARNGLRIITSDGEQIAEKYKRSFDGTVSVFYDFGRCDFPARLRQNGDFKDHVELDRGRLLQSLNIRLDEGNIAHAVRFKLFLQKTRNSENEVLATLLLSRLGFLAPRTRVVDVVQNGTPVRMLWQETVAKEFLEHNRRREGPMFEGDEALLALWSDRGGYLYEDLGLARVVNDKWAERGAASVAMTADAFTRLQAAYATYGNAHAPDPSQALTGMPVPATDSAEAARIWWDYAALMFAMRASHGLRPHNRKFYWNAFLQGMEPIYYDGEADPKRADPRYLRALDKVLYGPHFNAERMARLQAAVAALDSAELTARYRALCDSGCAPDAAAHLLDRLAANLPALVLPSEGTGPALADPWPVFRARLFQRLPEARSRDIAAADPVSGIATAQLCSRDNCETQVLDRAAHVAALSGAVLDGMKLTMTLTAQTADGTAYTTTPLTGWGLTLRHSPGLAIEPDPQGRRLVLTQSAPDDWALLMGDRLEGVEIAFKGLPPPPAAAEAPPEQRFNPYGLTGCLTLYGMTLSRVRISAEGGGCEDGVNIVSSRGDIALLEVHDAASDAVDMDFADLHVAETRITGAGNDCLDLSGGHYRFDLVLAANCGDKAVSVGEASAVAIGDLEARASAIGISSKDGSSVTVDRVGIEATLFCHEVFRKKQEFPGAYLRLGPGQCNGPAGWVDADSVLDPRGDSG</sequence>
<evidence type="ECO:0008006" key="4">
    <source>
        <dbReference type="Google" id="ProtNLM"/>
    </source>
</evidence>
<feature type="chain" id="PRO_5040305105" description="Lipoprotein" evidence="1">
    <location>
        <begin position="23"/>
        <end position="744"/>
    </location>
</feature>
<evidence type="ECO:0000256" key="1">
    <source>
        <dbReference type="SAM" id="SignalP"/>
    </source>
</evidence>
<keyword evidence="1" id="KW-0732">Signal</keyword>
<accession>A0A9Q3ZNE8</accession>
<dbReference type="EMBL" id="JAGQAF010000003">
    <property type="protein sequence ID" value="MCE8536957.1"/>
    <property type="molecule type" value="Genomic_DNA"/>
</dbReference>
<dbReference type="Proteomes" id="UP000813672">
    <property type="component" value="Unassembled WGS sequence"/>
</dbReference>
<proteinExistence type="predicted"/>
<reference evidence="2" key="1">
    <citation type="journal article" date="2021" name="Environ. Microbiol.">
        <title>Cryptic niche differentiation of novel sediment ecotypes of Rugeria pomeroyi correlates with nitrate respiration.</title>
        <authorList>
            <person name="Lin X."/>
            <person name="McNichol J."/>
            <person name="Chu X."/>
            <person name="Qian Y."/>
            <person name="Luo H."/>
        </authorList>
    </citation>
    <scope>NUCLEOTIDE SEQUENCE</scope>
    <source>
        <strain evidence="2">SZCCDBB064</strain>
    </source>
</reference>
<name>A0A9Q3ZNE8_9RHOB</name>
<protein>
    <recommendedName>
        <fullName evidence="4">Lipoprotein</fullName>
    </recommendedName>
</protein>
<dbReference type="AlphaFoldDB" id="A0A9Q3ZNE8"/>
<evidence type="ECO:0000313" key="2">
    <source>
        <dbReference type="EMBL" id="MCE8536957.1"/>
    </source>
</evidence>
<gene>
    <name evidence="2" type="ORF">KBY27_05780</name>
</gene>